<evidence type="ECO:0000256" key="2">
    <source>
        <dbReference type="ARBA" id="ARBA00006181"/>
    </source>
</evidence>
<evidence type="ECO:0000313" key="4">
    <source>
        <dbReference type="EMBL" id="GMM36803.1"/>
    </source>
</evidence>
<dbReference type="InterPro" id="IPR016848">
    <property type="entry name" value="RNase_P/MRP_Rpp29-subunit"/>
</dbReference>
<evidence type="ECO:0000256" key="1">
    <source>
        <dbReference type="ARBA" id="ARBA00004123"/>
    </source>
</evidence>
<evidence type="ECO:0000256" key="3">
    <source>
        <dbReference type="SAM" id="MobiDB-lite"/>
    </source>
</evidence>
<dbReference type="GO" id="GO:0001682">
    <property type="term" value="P:tRNA 5'-leader removal"/>
    <property type="evidence" value="ECO:0007669"/>
    <property type="project" value="InterPro"/>
</dbReference>
<dbReference type="InterPro" id="IPR036980">
    <property type="entry name" value="RNase_P/MRP_Rpp29_sf"/>
</dbReference>
<dbReference type="GO" id="GO:0005634">
    <property type="term" value="C:nucleus"/>
    <property type="evidence" value="ECO:0007669"/>
    <property type="project" value="UniProtKB-SubCell"/>
</dbReference>
<sequence>MERQLLARSRFFNSSVDLDELLQARYSRSGSQKSYMVLKPTGSGFEESEKSLLHGLESQENVDNDGGKSKRLKNIPSNKVGRLDPNVDWEKRVNKYNKTKAKKLKKIAKTEKKQSKHIDSKRIPKDVIRRFDSINDKKNKKTTRLVFRSYVKDTISNQRKAISKLNNCHEQLTSNQEIKEAMDKWIKVFGIPQYDDYTSLNELWTGYIQDLLFPNPKAPLAAQQILPKLSSAELIGAIVRVTDSKEVGLKNLLGIVLYEYKNFFVILVPNGLKVGDNVSIGQQNELLTKYQTGEFISEDGKTSLFTNKELVGGIKMIEKKTCIFKIIVPFKDKVVSKNESVSSNEGDSELKMSKDYNLLEFLIIGPRFNFKSVDRSNKKLKGRNADDLVDLLGAKN</sequence>
<comment type="similarity">
    <text evidence="2">Belongs to the eukaryotic/archaeal RNase P protein component 1 family.</text>
</comment>
<dbReference type="PANTHER" id="PTHR13348:SF0">
    <property type="entry name" value="RIBONUCLEASE P PROTEIN SUBUNIT P29"/>
    <property type="match status" value="1"/>
</dbReference>
<comment type="subcellular location">
    <subcellularLocation>
        <location evidence="1">Nucleus</location>
    </subcellularLocation>
</comment>
<protein>
    <submittedName>
        <fullName evidence="4">RNase P/RNase MRP complex subunit</fullName>
    </submittedName>
</protein>
<dbReference type="GeneID" id="90074778"/>
<dbReference type="GO" id="GO:0033204">
    <property type="term" value="F:ribonuclease P RNA binding"/>
    <property type="evidence" value="ECO:0007669"/>
    <property type="project" value="InterPro"/>
</dbReference>
<dbReference type="EMBL" id="BTFZ01000011">
    <property type="protein sequence ID" value="GMM36803.1"/>
    <property type="molecule type" value="Genomic_DNA"/>
</dbReference>
<dbReference type="GO" id="GO:0006364">
    <property type="term" value="P:rRNA processing"/>
    <property type="evidence" value="ECO:0007669"/>
    <property type="project" value="TreeGrafter"/>
</dbReference>
<organism evidence="4 5">
    <name type="scientific">Saccharomycopsis crataegensis</name>
    <dbReference type="NCBI Taxonomy" id="43959"/>
    <lineage>
        <taxon>Eukaryota</taxon>
        <taxon>Fungi</taxon>
        <taxon>Dikarya</taxon>
        <taxon>Ascomycota</taxon>
        <taxon>Saccharomycotina</taxon>
        <taxon>Saccharomycetes</taxon>
        <taxon>Saccharomycopsidaceae</taxon>
        <taxon>Saccharomycopsis</taxon>
    </lineage>
</organism>
<proteinExistence type="inferred from homology"/>
<accession>A0AAV5QPU8</accession>
<comment type="caution">
    <text evidence="4">The sequence shown here is derived from an EMBL/GenBank/DDBJ whole genome shotgun (WGS) entry which is preliminary data.</text>
</comment>
<reference evidence="4 5" key="1">
    <citation type="journal article" date="2023" name="Elife">
        <title>Identification of key yeast species and microbe-microbe interactions impacting larval growth of Drosophila in the wild.</title>
        <authorList>
            <person name="Mure A."/>
            <person name="Sugiura Y."/>
            <person name="Maeda R."/>
            <person name="Honda K."/>
            <person name="Sakurai N."/>
            <person name="Takahashi Y."/>
            <person name="Watada M."/>
            <person name="Katoh T."/>
            <person name="Gotoh A."/>
            <person name="Gotoh Y."/>
            <person name="Taniguchi I."/>
            <person name="Nakamura K."/>
            <person name="Hayashi T."/>
            <person name="Katayama T."/>
            <person name="Uemura T."/>
            <person name="Hattori Y."/>
        </authorList>
    </citation>
    <scope>NUCLEOTIDE SEQUENCE [LARGE SCALE GENOMIC DNA]</scope>
    <source>
        <strain evidence="4 5">SC-9</strain>
    </source>
</reference>
<name>A0AAV5QPU8_9ASCO</name>
<gene>
    <name evidence="4" type="ORF">DASC09_041280</name>
</gene>
<dbReference type="PANTHER" id="PTHR13348">
    <property type="entry name" value="RIBONUCLEASE P SUBUNIT P29"/>
    <property type="match status" value="1"/>
</dbReference>
<dbReference type="RefSeq" id="XP_064853799.1">
    <property type="nucleotide sequence ID" value="XM_064997727.1"/>
</dbReference>
<dbReference type="SUPFAM" id="SSF101744">
    <property type="entry name" value="Rof/RNase P subunit-like"/>
    <property type="match status" value="1"/>
</dbReference>
<evidence type="ECO:0000313" key="5">
    <source>
        <dbReference type="Proteomes" id="UP001360560"/>
    </source>
</evidence>
<dbReference type="Gene3D" id="2.30.30.210">
    <property type="entry name" value="Ribonuclease P/MRP, subunit p29"/>
    <property type="match status" value="1"/>
</dbReference>
<dbReference type="SMART" id="SM00538">
    <property type="entry name" value="POP4"/>
    <property type="match status" value="1"/>
</dbReference>
<dbReference type="GO" id="GO:0000172">
    <property type="term" value="C:ribonuclease MRP complex"/>
    <property type="evidence" value="ECO:0007669"/>
    <property type="project" value="InterPro"/>
</dbReference>
<dbReference type="Proteomes" id="UP001360560">
    <property type="component" value="Unassembled WGS sequence"/>
</dbReference>
<keyword evidence="5" id="KW-1185">Reference proteome</keyword>
<dbReference type="InterPro" id="IPR023534">
    <property type="entry name" value="Rof/RNase_P-like"/>
</dbReference>
<dbReference type="Pfam" id="PF01868">
    <property type="entry name" value="RNase_P-MRP_p29"/>
    <property type="match status" value="1"/>
</dbReference>
<dbReference type="GO" id="GO:0030677">
    <property type="term" value="C:ribonuclease P complex"/>
    <property type="evidence" value="ECO:0007669"/>
    <property type="project" value="InterPro"/>
</dbReference>
<feature type="region of interest" description="Disordered" evidence="3">
    <location>
        <begin position="59"/>
        <end position="79"/>
    </location>
</feature>
<dbReference type="AlphaFoldDB" id="A0AAV5QPU8"/>
<dbReference type="InterPro" id="IPR002730">
    <property type="entry name" value="Rpp29/RNP1"/>
</dbReference>